<evidence type="ECO:0000256" key="1">
    <source>
        <dbReference type="SAM" id="Phobius"/>
    </source>
</evidence>
<dbReference type="InterPro" id="IPR007349">
    <property type="entry name" value="DUF418"/>
</dbReference>
<evidence type="ECO:0000259" key="2">
    <source>
        <dbReference type="Pfam" id="PF04235"/>
    </source>
</evidence>
<protein>
    <submittedName>
        <fullName evidence="3">DUF418 domain-containing protein</fullName>
    </submittedName>
</protein>
<keyword evidence="1" id="KW-0812">Transmembrane</keyword>
<feature type="transmembrane region" description="Helical" evidence="1">
    <location>
        <begin position="55"/>
        <end position="77"/>
    </location>
</feature>
<dbReference type="RefSeq" id="WP_152841485.1">
    <property type="nucleotide sequence ID" value="NZ_WHUG01000020.1"/>
</dbReference>
<reference evidence="3 4" key="1">
    <citation type="submission" date="2019-10" db="EMBL/GenBank/DDBJ databases">
        <title>Two novel species isolated from a subtropical stream in China.</title>
        <authorList>
            <person name="Lu H."/>
        </authorList>
    </citation>
    <scope>NUCLEOTIDE SEQUENCE [LARGE SCALE GENOMIC DNA]</scope>
    <source>
        <strain evidence="3 4">FT29W</strain>
    </source>
</reference>
<gene>
    <name evidence="3" type="ORF">GEV02_30070</name>
</gene>
<keyword evidence="4" id="KW-1185">Reference proteome</keyword>
<feature type="transmembrane region" description="Helical" evidence="1">
    <location>
        <begin position="12"/>
        <end position="35"/>
    </location>
</feature>
<proteinExistence type="predicted"/>
<keyword evidence="1" id="KW-1133">Transmembrane helix</keyword>
<dbReference type="InterPro" id="IPR052529">
    <property type="entry name" value="Bact_Transport_Assoc"/>
</dbReference>
<feature type="transmembrane region" description="Helical" evidence="1">
    <location>
        <begin position="276"/>
        <end position="298"/>
    </location>
</feature>
<feature type="transmembrane region" description="Helical" evidence="1">
    <location>
        <begin position="238"/>
        <end position="256"/>
    </location>
</feature>
<dbReference type="AlphaFoldDB" id="A0A6A7NBL6"/>
<organism evidence="3 4">
    <name type="scientific">Rugamonas aquatica</name>
    <dbReference type="NCBI Taxonomy" id="2743357"/>
    <lineage>
        <taxon>Bacteria</taxon>
        <taxon>Pseudomonadati</taxon>
        <taxon>Pseudomonadota</taxon>
        <taxon>Betaproteobacteria</taxon>
        <taxon>Burkholderiales</taxon>
        <taxon>Oxalobacteraceae</taxon>
        <taxon>Telluria group</taxon>
        <taxon>Rugamonas</taxon>
    </lineage>
</organism>
<accession>A0A6A7NBL6</accession>
<dbReference type="PANTHER" id="PTHR30590">
    <property type="entry name" value="INNER MEMBRANE PROTEIN"/>
    <property type="match status" value="1"/>
</dbReference>
<sequence>MNANSSRLDAIDALRGFAIVSIMLLHNIEHFDFYFVPSGLPAWLMAVDKMIWDSLFFLFGGKSYAIFALLFGLTFYLQDHRREQRGEDFRARFAWRMVLLLGFGLFNSMFYHGDILSIYAVLGLALIPVARLRSGVVFTIAIFLLLQPHAWIEFFQALPAPDEKLADPASWAYFGRAEKYMAHGSAWDVWYGNLTNGKIGVILWSWENGRIFQIPGLFMLGMLAGRKSLFIPSDSHRLFWRKTLAIAVLAFIPLYLLKTWPEAWHIGAALRRPLLVIVTSWSNVAFMAVLVSGFTLLSYSGNWLGIFSPLGRMSLTSYVVQSIVGTSIYYGFGLGMYQYTGASFALAIGLVLALLQRQFSAWWLRRHKQGPLETLWHKATWIGAHSEAVPNIGANIPKNSL</sequence>
<name>A0A6A7NBL6_9BURK</name>
<feature type="domain" description="DUF418" evidence="2">
    <location>
        <begin position="224"/>
        <end position="382"/>
    </location>
</feature>
<dbReference type="Pfam" id="PF04235">
    <property type="entry name" value="DUF418"/>
    <property type="match status" value="1"/>
</dbReference>
<evidence type="ECO:0000313" key="3">
    <source>
        <dbReference type="EMBL" id="MQA42388.1"/>
    </source>
</evidence>
<keyword evidence="1" id="KW-0472">Membrane</keyword>
<feature type="transmembrane region" description="Helical" evidence="1">
    <location>
        <begin position="118"/>
        <end position="146"/>
    </location>
</feature>
<dbReference type="EMBL" id="WHUG01000020">
    <property type="protein sequence ID" value="MQA42388.1"/>
    <property type="molecule type" value="Genomic_DNA"/>
</dbReference>
<dbReference type="Proteomes" id="UP000440498">
    <property type="component" value="Unassembled WGS sequence"/>
</dbReference>
<comment type="caution">
    <text evidence="3">The sequence shown here is derived from an EMBL/GenBank/DDBJ whole genome shotgun (WGS) entry which is preliminary data.</text>
</comment>
<feature type="transmembrane region" description="Helical" evidence="1">
    <location>
        <begin position="310"/>
        <end position="330"/>
    </location>
</feature>
<evidence type="ECO:0000313" key="4">
    <source>
        <dbReference type="Proteomes" id="UP000440498"/>
    </source>
</evidence>
<dbReference type="PANTHER" id="PTHR30590:SF2">
    <property type="entry name" value="INNER MEMBRANE PROTEIN"/>
    <property type="match status" value="1"/>
</dbReference>
<feature type="transmembrane region" description="Helical" evidence="1">
    <location>
        <begin position="336"/>
        <end position="355"/>
    </location>
</feature>
<feature type="transmembrane region" description="Helical" evidence="1">
    <location>
        <begin position="93"/>
        <end position="112"/>
    </location>
</feature>